<sequence>MAHPSPPHRGFVYVGIVLLLGLGFGSDLAIAAGFKVPFRVKDVLPILPRQVSWPMMSTIHSAVDLLPSFVGSVGADPRGAPSRGRGPASSRTRRGSSSPRAIARMGSAGESSTSRLRQHTAGHAWIYMYLRHHTG</sequence>
<keyword evidence="2" id="KW-0812">Transmembrane</keyword>
<dbReference type="EMBL" id="LR862144">
    <property type="protein sequence ID" value="CAD1825294.1"/>
    <property type="molecule type" value="Genomic_DNA"/>
</dbReference>
<feature type="region of interest" description="Disordered" evidence="1">
    <location>
        <begin position="73"/>
        <end position="116"/>
    </location>
</feature>
<evidence type="ECO:0000313" key="3">
    <source>
        <dbReference type="EMBL" id="CAD1825294.1"/>
    </source>
</evidence>
<reference evidence="3" key="1">
    <citation type="submission" date="2020-07" db="EMBL/GenBank/DDBJ databases">
        <authorList>
            <person name="Lin J."/>
        </authorList>
    </citation>
    <scope>NUCLEOTIDE SEQUENCE</scope>
</reference>
<keyword evidence="2" id="KW-0472">Membrane</keyword>
<proteinExistence type="predicted"/>
<dbReference type="AlphaFoldDB" id="A0A6V7P3U0"/>
<organism evidence="3">
    <name type="scientific">Ananas comosus var. bracteatus</name>
    <name type="common">red pineapple</name>
    <dbReference type="NCBI Taxonomy" id="296719"/>
    <lineage>
        <taxon>Eukaryota</taxon>
        <taxon>Viridiplantae</taxon>
        <taxon>Streptophyta</taxon>
        <taxon>Embryophyta</taxon>
        <taxon>Tracheophyta</taxon>
        <taxon>Spermatophyta</taxon>
        <taxon>Magnoliopsida</taxon>
        <taxon>Liliopsida</taxon>
        <taxon>Poales</taxon>
        <taxon>Bromeliaceae</taxon>
        <taxon>Bromelioideae</taxon>
        <taxon>Ananas</taxon>
    </lineage>
</organism>
<accession>A0A6V7P3U0</accession>
<feature type="transmembrane region" description="Helical" evidence="2">
    <location>
        <begin position="12"/>
        <end position="34"/>
    </location>
</feature>
<protein>
    <submittedName>
        <fullName evidence="3">Uncharacterized protein</fullName>
    </submittedName>
</protein>
<gene>
    <name evidence="3" type="ORF">CB5_LOCUS8505</name>
</gene>
<evidence type="ECO:0000256" key="2">
    <source>
        <dbReference type="SAM" id="Phobius"/>
    </source>
</evidence>
<keyword evidence="2" id="KW-1133">Transmembrane helix</keyword>
<name>A0A6V7P3U0_ANACO</name>
<feature type="compositionally biased region" description="Low complexity" evidence="1">
    <location>
        <begin position="74"/>
        <end position="101"/>
    </location>
</feature>
<evidence type="ECO:0000256" key="1">
    <source>
        <dbReference type="SAM" id="MobiDB-lite"/>
    </source>
</evidence>